<evidence type="ECO:0000313" key="2">
    <source>
        <dbReference type="Proteomes" id="UP000828048"/>
    </source>
</evidence>
<accession>A0ACB7X7C2</accession>
<proteinExistence type="predicted"/>
<protein>
    <submittedName>
        <fullName evidence="1">Uncharacterized protein</fullName>
    </submittedName>
</protein>
<sequence>MEKTMFFEQLLNEARGGYLEKGENPNSQKARAVRGNNGGASVIKEDSEEEGKEVQEASERPMGLCQAKLA</sequence>
<evidence type="ECO:0000313" key="1">
    <source>
        <dbReference type="EMBL" id="KAH7836415.1"/>
    </source>
</evidence>
<reference evidence="1 2" key="1">
    <citation type="journal article" date="2021" name="Hortic Res">
        <title>High-quality reference genome and annotation aids understanding of berry development for evergreen blueberry (Vaccinium darrowii).</title>
        <authorList>
            <person name="Yu J."/>
            <person name="Hulse-Kemp A.M."/>
            <person name="Babiker E."/>
            <person name="Staton M."/>
        </authorList>
    </citation>
    <scope>NUCLEOTIDE SEQUENCE [LARGE SCALE GENOMIC DNA]</scope>
    <source>
        <strain evidence="2">cv. NJ 8807/NJ 8810</strain>
        <tissue evidence="1">Young leaf</tissue>
    </source>
</reference>
<name>A0ACB7X7C2_9ERIC</name>
<dbReference type="Proteomes" id="UP000828048">
    <property type="component" value="Chromosome 6"/>
</dbReference>
<gene>
    <name evidence="1" type="ORF">Vadar_000985</name>
</gene>
<comment type="caution">
    <text evidence="1">The sequence shown here is derived from an EMBL/GenBank/DDBJ whole genome shotgun (WGS) entry which is preliminary data.</text>
</comment>
<organism evidence="1 2">
    <name type="scientific">Vaccinium darrowii</name>
    <dbReference type="NCBI Taxonomy" id="229202"/>
    <lineage>
        <taxon>Eukaryota</taxon>
        <taxon>Viridiplantae</taxon>
        <taxon>Streptophyta</taxon>
        <taxon>Embryophyta</taxon>
        <taxon>Tracheophyta</taxon>
        <taxon>Spermatophyta</taxon>
        <taxon>Magnoliopsida</taxon>
        <taxon>eudicotyledons</taxon>
        <taxon>Gunneridae</taxon>
        <taxon>Pentapetalae</taxon>
        <taxon>asterids</taxon>
        <taxon>Ericales</taxon>
        <taxon>Ericaceae</taxon>
        <taxon>Vaccinioideae</taxon>
        <taxon>Vaccinieae</taxon>
        <taxon>Vaccinium</taxon>
    </lineage>
</organism>
<dbReference type="EMBL" id="CM037156">
    <property type="protein sequence ID" value="KAH7836415.1"/>
    <property type="molecule type" value="Genomic_DNA"/>
</dbReference>
<keyword evidence="2" id="KW-1185">Reference proteome</keyword>